<dbReference type="PANTHER" id="PTHR10796">
    <property type="entry name" value="PATCHED-RELATED"/>
    <property type="match status" value="1"/>
</dbReference>
<accession>A0A8R1HZW7</accession>
<keyword evidence="4 9" id="KW-0812">Transmembrane</keyword>
<comment type="similarity">
    <text evidence="2">Belongs to the patched family.</text>
</comment>
<feature type="domain" description="SSD" evidence="10">
    <location>
        <begin position="140"/>
        <end position="276"/>
    </location>
</feature>
<dbReference type="FunFam" id="1.20.1640.10:FF:000013">
    <property type="entry name" value="PaTched Related family"/>
    <property type="match status" value="1"/>
</dbReference>
<reference evidence="11" key="2">
    <citation type="submission" date="2022-06" db="UniProtKB">
        <authorList>
            <consortium name="EnsemblMetazoa"/>
        </authorList>
    </citation>
    <scope>IDENTIFICATION</scope>
    <source>
        <strain evidence="11">DF5081</strain>
    </source>
</reference>
<evidence type="ECO:0000256" key="8">
    <source>
        <dbReference type="SAM" id="MobiDB-lite"/>
    </source>
</evidence>
<feature type="transmembrane region" description="Helical" evidence="9">
    <location>
        <begin position="633"/>
        <end position="652"/>
    </location>
</feature>
<evidence type="ECO:0000259" key="10">
    <source>
        <dbReference type="PROSITE" id="PS50156"/>
    </source>
</evidence>
<name>A0A8R1HZW7_CAEJA</name>
<dbReference type="GO" id="GO:0030659">
    <property type="term" value="C:cytoplasmic vesicle membrane"/>
    <property type="evidence" value="ECO:0007669"/>
    <property type="project" value="TreeGrafter"/>
</dbReference>
<dbReference type="PANTHER" id="PTHR10796:SF104">
    <property type="entry name" value="SSD DOMAIN-CONTAINING PROTEIN"/>
    <property type="match status" value="1"/>
</dbReference>
<evidence type="ECO:0000256" key="1">
    <source>
        <dbReference type="ARBA" id="ARBA00004651"/>
    </source>
</evidence>
<dbReference type="SUPFAM" id="SSF82866">
    <property type="entry name" value="Multidrug efflux transporter AcrB transmembrane domain"/>
    <property type="match status" value="2"/>
</dbReference>
<evidence type="ECO:0000256" key="9">
    <source>
        <dbReference type="SAM" id="Phobius"/>
    </source>
</evidence>
<dbReference type="InterPro" id="IPR003392">
    <property type="entry name" value="PTHD_SSD"/>
</dbReference>
<evidence type="ECO:0000313" key="12">
    <source>
        <dbReference type="Proteomes" id="UP000005237"/>
    </source>
</evidence>
<keyword evidence="5 9" id="KW-1133">Transmembrane helix</keyword>
<sequence>MCEPYCEKNDAFFAVMDLLDNNSTNFDVTYPTTYILGHQILLANNFYGVVTEKSSRKMSAFTSVMIRLYLTNNELQPMIDFEEQLTQLIYDSGRYNLLSGHVGSDNIVEKEVKKLGTSTAPYLGLSLILLCGFLMICSLRYRHSEVKPLEACLGAFIPVLSAITTVGMVSITGLAFQSIIVSTLFLVLAIGIDDVFVILSAWHRTDHNLDIPQRVALAIQEAGCSMTVTTVTNLVSFGNGVLSTTPVLQTFAIYSSVASVVCFVYQLIIFPAIIAITASREYENEKNERYFEFIKHLSIWADRQWHKLASCIGTYWMRILVISILLGYWYLSAFGVITMKTDLSIQKMANKDSRIVKFKNEADEILKEMQTVAVLVTAPRDLRNSKNLQILKTLVEAFETTSHSYGKESTISWLQPYLDFLSFYEDVDVEEDREETRKQILNFTYVDLPSFLKSEPQFRPMLRLNISECDQNRPGCVKSFIFTTGFTGLVKYQDMYPLLDEWRKITKLPNFESLQVYPYSERNNFVDQTNDMVENIWQTVLSEVVCMAISFVLFVPDTVSIISAVFSLISVNMGVFGFLSIWDVGMDPVSTASLLMSIGFSVDISAHISYHYYQVDQPTPRQKLEHAYTHIGWPTLQGGLSTMLAMMPILLCPSYLGMVFLKTVILVCIFGLLHGLIVLPVFLSLFSDIAVMCKRRKSVPDSESKSSTDTSPNASFRQLPHTICIKG</sequence>
<keyword evidence="12" id="KW-1185">Reference proteome</keyword>
<keyword evidence="7" id="KW-0325">Glycoprotein</keyword>
<feature type="transmembrane region" description="Helical" evidence="9">
    <location>
        <begin position="151"/>
        <end position="173"/>
    </location>
</feature>
<evidence type="ECO:0000256" key="6">
    <source>
        <dbReference type="ARBA" id="ARBA00023136"/>
    </source>
</evidence>
<feature type="transmembrane region" description="Helical" evidence="9">
    <location>
        <begin position="120"/>
        <end position="139"/>
    </location>
</feature>
<evidence type="ECO:0000256" key="3">
    <source>
        <dbReference type="ARBA" id="ARBA00022475"/>
    </source>
</evidence>
<organism evidence="11 12">
    <name type="scientific">Caenorhabditis japonica</name>
    <dbReference type="NCBI Taxonomy" id="281687"/>
    <lineage>
        <taxon>Eukaryota</taxon>
        <taxon>Metazoa</taxon>
        <taxon>Ecdysozoa</taxon>
        <taxon>Nematoda</taxon>
        <taxon>Chromadorea</taxon>
        <taxon>Rhabditida</taxon>
        <taxon>Rhabditina</taxon>
        <taxon>Rhabditomorpha</taxon>
        <taxon>Rhabditoidea</taxon>
        <taxon>Rhabditidae</taxon>
        <taxon>Peloderinae</taxon>
        <taxon>Caenorhabditis</taxon>
    </lineage>
</organism>
<dbReference type="InterPro" id="IPR051697">
    <property type="entry name" value="Patched_domain-protein"/>
</dbReference>
<reference evidence="12" key="1">
    <citation type="submission" date="2010-08" db="EMBL/GenBank/DDBJ databases">
        <authorList>
            <consortium name="Caenorhabditis japonica Sequencing Consortium"/>
            <person name="Wilson R.K."/>
        </authorList>
    </citation>
    <scope>NUCLEOTIDE SEQUENCE [LARGE SCALE GENOMIC DNA]</scope>
    <source>
        <strain evidence="12">DF5081</strain>
    </source>
</reference>
<dbReference type="GO" id="GO:0006897">
    <property type="term" value="P:endocytosis"/>
    <property type="evidence" value="ECO:0007669"/>
    <property type="project" value="TreeGrafter"/>
</dbReference>
<evidence type="ECO:0000256" key="5">
    <source>
        <dbReference type="ARBA" id="ARBA00022989"/>
    </source>
</evidence>
<dbReference type="InterPro" id="IPR000731">
    <property type="entry name" value="SSD"/>
</dbReference>
<feature type="region of interest" description="Disordered" evidence="8">
    <location>
        <begin position="700"/>
        <end position="727"/>
    </location>
</feature>
<dbReference type="Proteomes" id="UP000005237">
    <property type="component" value="Unassembled WGS sequence"/>
</dbReference>
<dbReference type="PROSITE" id="PS50156">
    <property type="entry name" value="SSD"/>
    <property type="match status" value="1"/>
</dbReference>
<dbReference type="EnsemblMetazoa" id="CJA11418.1">
    <property type="protein sequence ID" value="CJA11418.1"/>
    <property type="gene ID" value="WBGene00130622"/>
</dbReference>
<feature type="transmembrane region" description="Helical" evidence="9">
    <location>
        <begin position="251"/>
        <end position="276"/>
    </location>
</feature>
<feature type="transmembrane region" description="Helical" evidence="9">
    <location>
        <begin position="594"/>
        <end position="613"/>
    </location>
</feature>
<feature type="transmembrane region" description="Helical" evidence="9">
    <location>
        <begin position="561"/>
        <end position="582"/>
    </location>
</feature>
<feature type="compositionally biased region" description="Polar residues" evidence="8">
    <location>
        <begin position="707"/>
        <end position="716"/>
    </location>
</feature>
<dbReference type="Pfam" id="PF02460">
    <property type="entry name" value="Patched"/>
    <property type="match status" value="1"/>
</dbReference>
<dbReference type="AlphaFoldDB" id="A0A8R1HZW7"/>
<evidence type="ECO:0000256" key="2">
    <source>
        <dbReference type="ARBA" id="ARBA00005585"/>
    </source>
</evidence>
<feature type="transmembrane region" description="Helical" evidence="9">
    <location>
        <begin position="315"/>
        <end position="338"/>
    </location>
</feature>
<evidence type="ECO:0000313" key="11">
    <source>
        <dbReference type="EnsemblMetazoa" id="CJA11418.1"/>
    </source>
</evidence>
<keyword evidence="3" id="KW-1003">Cell membrane</keyword>
<feature type="transmembrane region" description="Helical" evidence="9">
    <location>
        <begin position="179"/>
        <end position="202"/>
    </location>
</feature>
<evidence type="ECO:0000256" key="4">
    <source>
        <dbReference type="ARBA" id="ARBA00022692"/>
    </source>
</evidence>
<dbReference type="GO" id="GO:0018996">
    <property type="term" value="P:molting cycle, collagen and cuticulin-based cuticle"/>
    <property type="evidence" value="ECO:0007669"/>
    <property type="project" value="TreeGrafter"/>
</dbReference>
<evidence type="ECO:0000256" key="7">
    <source>
        <dbReference type="ARBA" id="ARBA00023180"/>
    </source>
</evidence>
<dbReference type="Gene3D" id="1.20.1640.10">
    <property type="entry name" value="Multidrug efflux transporter AcrB transmembrane domain"/>
    <property type="match status" value="2"/>
</dbReference>
<proteinExistence type="inferred from homology"/>
<keyword evidence="6 9" id="KW-0472">Membrane</keyword>
<feature type="transmembrane region" description="Helical" evidence="9">
    <location>
        <begin position="664"/>
        <end position="686"/>
    </location>
</feature>
<comment type="subcellular location">
    <subcellularLocation>
        <location evidence="1">Cell membrane</location>
        <topology evidence="1">Multi-pass membrane protein</topology>
    </subcellularLocation>
</comment>
<dbReference type="GO" id="GO:0005886">
    <property type="term" value="C:plasma membrane"/>
    <property type="evidence" value="ECO:0007669"/>
    <property type="project" value="UniProtKB-SubCell"/>
</dbReference>
<protein>
    <submittedName>
        <fullName evidence="11">SSD domain-containing protein</fullName>
    </submittedName>
</protein>